<reference evidence="10" key="1">
    <citation type="submission" date="2022-06" db="EMBL/GenBank/DDBJ databases">
        <title>Sneathiella actinostolidae sp. nov., isolated from a sea anemonein the Western Pacific Ocean.</title>
        <authorList>
            <person name="Wei M.J."/>
        </authorList>
    </citation>
    <scope>NUCLEOTIDE SEQUENCE</scope>
    <source>
        <strain evidence="10">PHK-P5</strain>
    </source>
</reference>
<feature type="compositionally biased region" description="Polar residues" evidence="6">
    <location>
        <begin position="22"/>
        <end position="31"/>
    </location>
</feature>
<protein>
    <submittedName>
        <fullName evidence="10">Methyl-accepting chemotaxis protein</fullName>
    </submittedName>
</protein>
<evidence type="ECO:0000256" key="3">
    <source>
        <dbReference type="ARBA" id="ARBA00023224"/>
    </source>
</evidence>
<evidence type="ECO:0000256" key="5">
    <source>
        <dbReference type="PROSITE-ProRule" id="PRU00284"/>
    </source>
</evidence>
<evidence type="ECO:0000313" key="11">
    <source>
        <dbReference type="Proteomes" id="UP001056291"/>
    </source>
</evidence>
<dbReference type="PANTHER" id="PTHR32089">
    <property type="entry name" value="METHYL-ACCEPTING CHEMOTAXIS PROTEIN MCPB"/>
    <property type="match status" value="1"/>
</dbReference>
<sequence>MFKRFKKAEETVEAGQPLEPVSTDQSEQTATAKEAVDSQPISEMLSVVKAVASGDFEARIINVQTSGEIDELKNGINEIIDRADAYIRESMACLEFVSEGKFYRRIEEGGMTKTLLHATRSINNAIAHMEQRENEFRGVVNKVESTMGDVVNSATSMKTTAQSMEQTAIKTSEQANNVAAAAEETATNVQTVASATEELTSSIAEIDRQVKESSKIAAEAVDGATQANLEINSLAEASERIGQVVGLITDIASQTNLLALNATIEAARAGEAGKGFAVVASEVKSLASQTANATKDIDEQIQDIQKSTQSAVGSVSSVNEIISRISDITGSVAAAVQQQSAATKEIAQSIEQASSGTNETTRSISEVGEAAQDSGVVAGQVLEAAQKLNGMADQLNGELKAFANG</sequence>
<dbReference type="InterPro" id="IPR003660">
    <property type="entry name" value="HAMP_dom"/>
</dbReference>
<dbReference type="PROSITE" id="PS50111">
    <property type="entry name" value="CHEMOTAXIS_TRANSDUC_2"/>
    <property type="match status" value="1"/>
</dbReference>
<dbReference type="Pfam" id="PF00672">
    <property type="entry name" value="HAMP"/>
    <property type="match status" value="1"/>
</dbReference>
<dbReference type="RefSeq" id="WP_251933649.1">
    <property type="nucleotide sequence ID" value="NZ_CP098747.1"/>
</dbReference>
<dbReference type="PROSITE" id="PS50885">
    <property type="entry name" value="HAMP"/>
    <property type="match status" value="1"/>
</dbReference>
<dbReference type="InterPro" id="IPR000727">
    <property type="entry name" value="T_SNARE_dom"/>
</dbReference>
<dbReference type="PROSITE" id="PS50192">
    <property type="entry name" value="T_SNARE"/>
    <property type="match status" value="1"/>
</dbReference>
<evidence type="ECO:0000256" key="4">
    <source>
        <dbReference type="ARBA" id="ARBA00029447"/>
    </source>
</evidence>
<keyword evidence="2" id="KW-0472">Membrane</keyword>
<evidence type="ECO:0000256" key="1">
    <source>
        <dbReference type="ARBA" id="ARBA00004429"/>
    </source>
</evidence>
<feature type="domain" description="T-SNARE coiled-coil homology" evidence="8">
    <location>
        <begin position="305"/>
        <end position="367"/>
    </location>
</feature>
<keyword evidence="2" id="KW-1003">Cell membrane</keyword>
<evidence type="ECO:0000256" key="2">
    <source>
        <dbReference type="ARBA" id="ARBA00022519"/>
    </source>
</evidence>
<gene>
    <name evidence="10" type="ORF">NBZ79_16545</name>
</gene>
<dbReference type="InterPro" id="IPR004089">
    <property type="entry name" value="MCPsignal_dom"/>
</dbReference>
<dbReference type="EMBL" id="CP098747">
    <property type="protein sequence ID" value="USG60769.1"/>
    <property type="molecule type" value="Genomic_DNA"/>
</dbReference>
<evidence type="ECO:0000259" key="7">
    <source>
        <dbReference type="PROSITE" id="PS50111"/>
    </source>
</evidence>
<evidence type="ECO:0000259" key="9">
    <source>
        <dbReference type="PROSITE" id="PS50885"/>
    </source>
</evidence>
<dbReference type="Pfam" id="PF00015">
    <property type="entry name" value="MCPsignal"/>
    <property type="match status" value="1"/>
</dbReference>
<keyword evidence="11" id="KW-1185">Reference proteome</keyword>
<organism evidence="10 11">
    <name type="scientific">Sneathiella marina</name>
    <dbReference type="NCBI Taxonomy" id="2950108"/>
    <lineage>
        <taxon>Bacteria</taxon>
        <taxon>Pseudomonadati</taxon>
        <taxon>Pseudomonadota</taxon>
        <taxon>Alphaproteobacteria</taxon>
        <taxon>Sneathiellales</taxon>
        <taxon>Sneathiellaceae</taxon>
        <taxon>Sneathiella</taxon>
    </lineage>
</organism>
<proteinExistence type="inferred from homology"/>
<dbReference type="PANTHER" id="PTHR32089:SF112">
    <property type="entry name" value="LYSOZYME-LIKE PROTEIN-RELATED"/>
    <property type="match status" value="1"/>
</dbReference>
<feature type="region of interest" description="Disordered" evidence="6">
    <location>
        <begin position="1"/>
        <end position="37"/>
    </location>
</feature>
<keyword evidence="2" id="KW-0997">Cell inner membrane</keyword>
<dbReference type="Gene3D" id="1.10.287.950">
    <property type="entry name" value="Methyl-accepting chemotaxis protein"/>
    <property type="match status" value="1"/>
</dbReference>
<dbReference type="SMART" id="SM00283">
    <property type="entry name" value="MA"/>
    <property type="match status" value="1"/>
</dbReference>
<evidence type="ECO:0000313" key="10">
    <source>
        <dbReference type="EMBL" id="USG60769.1"/>
    </source>
</evidence>
<evidence type="ECO:0000256" key="6">
    <source>
        <dbReference type="SAM" id="MobiDB-lite"/>
    </source>
</evidence>
<name>A0ABY4W652_9PROT</name>
<feature type="domain" description="Methyl-accepting transducer" evidence="7">
    <location>
        <begin position="153"/>
        <end position="389"/>
    </location>
</feature>
<dbReference type="Gene3D" id="1.20.120.1530">
    <property type="match status" value="1"/>
</dbReference>
<dbReference type="Proteomes" id="UP001056291">
    <property type="component" value="Chromosome"/>
</dbReference>
<keyword evidence="3 5" id="KW-0807">Transducer</keyword>
<feature type="domain" description="HAMP" evidence="9">
    <location>
        <begin position="38"/>
        <end position="88"/>
    </location>
</feature>
<dbReference type="CDD" id="cd06225">
    <property type="entry name" value="HAMP"/>
    <property type="match status" value="1"/>
</dbReference>
<evidence type="ECO:0000259" key="8">
    <source>
        <dbReference type="PROSITE" id="PS50192"/>
    </source>
</evidence>
<comment type="subcellular location">
    <subcellularLocation>
        <location evidence="1">Cell inner membrane</location>
        <topology evidence="1">Multi-pass membrane protein</topology>
    </subcellularLocation>
</comment>
<accession>A0ABY4W652</accession>
<comment type="similarity">
    <text evidence="4">Belongs to the methyl-accepting chemotaxis (MCP) protein family.</text>
</comment>
<dbReference type="SUPFAM" id="SSF58104">
    <property type="entry name" value="Methyl-accepting chemotaxis protein (MCP) signaling domain"/>
    <property type="match status" value="1"/>
</dbReference>